<dbReference type="Proteomes" id="UP001417504">
    <property type="component" value="Unassembled WGS sequence"/>
</dbReference>
<comment type="caution">
    <text evidence="1">The sequence shown here is derived from an EMBL/GenBank/DDBJ whole genome shotgun (WGS) entry which is preliminary data.</text>
</comment>
<accession>A0AAP0K2M5</accession>
<evidence type="ECO:0000313" key="1">
    <source>
        <dbReference type="EMBL" id="KAK9144766.1"/>
    </source>
</evidence>
<proteinExistence type="predicted"/>
<evidence type="ECO:0000313" key="2">
    <source>
        <dbReference type="Proteomes" id="UP001417504"/>
    </source>
</evidence>
<name>A0AAP0K2M5_9MAGN</name>
<organism evidence="1 2">
    <name type="scientific">Stephania japonica</name>
    <dbReference type="NCBI Taxonomy" id="461633"/>
    <lineage>
        <taxon>Eukaryota</taxon>
        <taxon>Viridiplantae</taxon>
        <taxon>Streptophyta</taxon>
        <taxon>Embryophyta</taxon>
        <taxon>Tracheophyta</taxon>
        <taxon>Spermatophyta</taxon>
        <taxon>Magnoliopsida</taxon>
        <taxon>Ranunculales</taxon>
        <taxon>Menispermaceae</taxon>
        <taxon>Menispermoideae</taxon>
        <taxon>Cissampelideae</taxon>
        <taxon>Stephania</taxon>
    </lineage>
</organism>
<sequence length="87" mass="9708">MHMLSDASLSTDTFADEKSELSNITWIMDYCHGHFALVQSLVDREDKMTLCSPFLPFTNGDGGLKTLNGPKPCFHCVWPSFCCVQSC</sequence>
<reference evidence="1 2" key="1">
    <citation type="submission" date="2024-01" db="EMBL/GenBank/DDBJ databases">
        <title>Genome assemblies of Stephania.</title>
        <authorList>
            <person name="Yang L."/>
        </authorList>
    </citation>
    <scope>NUCLEOTIDE SEQUENCE [LARGE SCALE GENOMIC DNA]</scope>
    <source>
        <strain evidence="1">QJT</strain>
        <tissue evidence="1">Leaf</tissue>
    </source>
</reference>
<protein>
    <submittedName>
        <fullName evidence="1">Uncharacterized protein</fullName>
    </submittedName>
</protein>
<gene>
    <name evidence="1" type="ORF">Sjap_004669</name>
</gene>
<dbReference type="AlphaFoldDB" id="A0AAP0K2M5"/>
<dbReference type="EMBL" id="JBBNAE010000002">
    <property type="protein sequence ID" value="KAK9144766.1"/>
    <property type="molecule type" value="Genomic_DNA"/>
</dbReference>
<keyword evidence="2" id="KW-1185">Reference proteome</keyword>